<evidence type="ECO:0008006" key="3">
    <source>
        <dbReference type="Google" id="ProtNLM"/>
    </source>
</evidence>
<keyword evidence="2" id="KW-1185">Reference proteome</keyword>
<name>A0ABS2L5Z6_9MICO</name>
<proteinExistence type="predicted"/>
<dbReference type="EMBL" id="JAFBBU010000001">
    <property type="protein sequence ID" value="MBM7472515.1"/>
    <property type="molecule type" value="Genomic_DNA"/>
</dbReference>
<evidence type="ECO:0000313" key="2">
    <source>
        <dbReference type="Proteomes" id="UP000776164"/>
    </source>
</evidence>
<reference evidence="1 2" key="1">
    <citation type="submission" date="2021-01" db="EMBL/GenBank/DDBJ databases">
        <title>Sequencing the genomes of 1000 actinobacteria strains.</title>
        <authorList>
            <person name="Klenk H.-P."/>
        </authorList>
    </citation>
    <scope>NUCLEOTIDE SEQUENCE [LARGE SCALE GENOMIC DNA]</scope>
    <source>
        <strain evidence="1 2">DSM 13057</strain>
    </source>
</reference>
<dbReference type="RefSeq" id="WP_205109328.1">
    <property type="nucleotide sequence ID" value="NZ_BAAAHT010000004.1"/>
</dbReference>
<sequence>MKMFLLGAGASVDAGLKSSVGLTKAIAERLGRGSFRNPTGQLLHAVIGAMVQHDASGGADAFVVPDVERVFSAVTKLKLRDDLDISAFVERWNGSLDTVTGPSGLPRSWAREFRESLSGEAAGDMELQATFERGVSALTESTSSSLFADLEQRMRMALVQVLKVDSERVSYLNPMVSSTDLHAIATLNYDLSVETASSRIGLTVDTGLDRWRGGYGWGWTPESDLKLLKLHGSLDYVLHHARPIGGRMISEHLVGVGDEVGANPALVFGLGSKLRSDGPFLAMLVEFDRLLASTEWLTIVGYSFRDDHINAALTRWMNGSSARRLSVIDPDIEKWMQDGGGAPSYFARLQRGASGEGYEFGSRAMWTPIQTDFLPLGAAQGVEQLHG</sequence>
<gene>
    <name evidence="1" type="ORF">JOE66_002149</name>
</gene>
<comment type="caution">
    <text evidence="1">The sequence shown here is derived from an EMBL/GenBank/DDBJ whole genome shotgun (WGS) entry which is preliminary data.</text>
</comment>
<accession>A0ABS2L5Z6</accession>
<dbReference type="Proteomes" id="UP000776164">
    <property type="component" value="Unassembled WGS sequence"/>
</dbReference>
<evidence type="ECO:0000313" key="1">
    <source>
        <dbReference type="EMBL" id="MBM7472515.1"/>
    </source>
</evidence>
<organism evidence="1 2">
    <name type="scientific">Subtercola frigoramans</name>
    <dbReference type="NCBI Taxonomy" id="120298"/>
    <lineage>
        <taxon>Bacteria</taxon>
        <taxon>Bacillati</taxon>
        <taxon>Actinomycetota</taxon>
        <taxon>Actinomycetes</taxon>
        <taxon>Micrococcales</taxon>
        <taxon>Microbacteriaceae</taxon>
        <taxon>Subtercola</taxon>
    </lineage>
</organism>
<protein>
    <recommendedName>
        <fullName evidence="3">SIR2-like domain-containing protein</fullName>
    </recommendedName>
</protein>
<dbReference type="Pfam" id="PF13289">
    <property type="entry name" value="SIR2_2"/>
    <property type="match status" value="1"/>
</dbReference>